<comment type="caution">
    <text evidence="5">The sequence shown here is derived from an EMBL/GenBank/DDBJ whole genome shotgun (WGS) entry which is preliminary data.</text>
</comment>
<dbReference type="OMA" id="EWWKGRN"/>
<feature type="domain" description="SH3" evidence="4">
    <location>
        <begin position="183"/>
        <end position="244"/>
    </location>
</feature>
<dbReference type="InterPro" id="IPR036028">
    <property type="entry name" value="SH3-like_dom_sf"/>
</dbReference>
<feature type="region of interest" description="Disordered" evidence="3">
    <location>
        <begin position="257"/>
        <end position="294"/>
    </location>
</feature>
<dbReference type="PANTHER" id="PTHR45929:SF7">
    <property type="entry name" value="LAS SEVENTEEN-BINDING PROTEIN 1"/>
    <property type="match status" value="1"/>
</dbReference>
<sequence>MEIGAMRRNLPGTRADFHLRQVAYFPLSFISPLSSCVPLQNLSISIKPRQAFLNGILIQMASEITSAMTARSLRIIRNELEFLVDTSVITSSQLNSILSQLPDETDAHAAVARQEPRQTSLMQQPAPSPSPLPEPVQAQPPPAPYSPPTTQMSNVSFNEKAQLHNQYVSPSPQPPPAYPQVPPILSLATALYAYTPTDPGDLAMSPNDRIQVTEHMNDDWWRGRNERTGMEGIFPRAYVNVIDEKAAAAMAPPQANYAPPQSNYGNMPLDVSQSGSSANPNDPDHKNKFEQGGKKFGKKLGNAAIFGAGATVGSNIVNSIF</sequence>
<evidence type="ECO:0000313" key="6">
    <source>
        <dbReference type="Proteomes" id="UP000191522"/>
    </source>
</evidence>
<dbReference type="AlphaFoldDB" id="A0A1V6PK08"/>
<dbReference type="PROSITE" id="PS50002">
    <property type="entry name" value="SH3"/>
    <property type="match status" value="1"/>
</dbReference>
<protein>
    <recommendedName>
        <fullName evidence="4">SH3 domain-containing protein</fullName>
    </recommendedName>
</protein>
<evidence type="ECO:0000256" key="2">
    <source>
        <dbReference type="PROSITE-ProRule" id="PRU00192"/>
    </source>
</evidence>
<feature type="compositionally biased region" description="Pro residues" evidence="3">
    <location>
        <begin position="126"/>
        <end position="147"/>
    </location>
</feature>
<keyword evidence="1 2" id="KW-0728">SH3 domain</keyword>
<evidence type="ECO:0000313" key="5">
    <source>
        <dbReference type="EMBL" id="OQD77203.1"/>
    </source>
</evidence>
<proteinExistence type="predicted"/>
<dbReference type="OrthoDB" id="6250593at2759"/>
<dbReference type="CDD" id="cd00174">
    <property type="entry name" value="SH3"/>
    <property type="match status" value="1"/>
</dbReference>
<dbReference type="EMBL" id="MDYL01000003">
    <property type="protein sequence ID" value="OQD77203.1"/>
    <property type="molecule type" value="Genomic_DNA"/>
</dbReference>
<accession>A0A1V6PK08</accession>
<evidence type="ECO:0000259" key="4">
    <source>
        <dbReference type="PROSITE" id="PS50002"/>
    </source>
</evidence>
<reference evidence="6" key="1">
    <citation type="journal article" date="2017" name="Nat. Microbiol.">
        <title>Global analysis of biosynthetic gene clusters reveals vast potential of secondary metabolite production in Penicillium species.</title>
        <authorList>
            <person name="Nielsen J.C."/>
            <person name="Grijseels S."/>
            <person name="Prigent S."/>
            <person name="Ji B."/>
            <person name="Dainat J."/>
            <person name="Nielsen K.F."/>
            <person name="Frisvad J.C."/>
            <person name="Workman M."/>
            <person name="Nielsen J."/>
        </authorList>
    </citation>
    <scope>NUCLEOTIDE SEQUENCE [LARGE SCALE GENOMIC DNA]</scope>
    <source>
        <strain evidence="6">IBT 11843</strain>
    </source>
</reference>
<feature type="compositionally biased region" description="Basic and acidic residues" evidence="3">
    <location>
        <begin position="282"/>
        <end position="293"/>
    </location>
</feature>
<organism evidence="5 6">
    <name type="scientific">Penicillium decumbens</name>
    <dbReference type="NCBI Taxonomy" id="69771"/>
    <lineage>
        <taxon>Eukaryota</taxon>
        <taxon>Fungi</taxon>
        <taxon>Dikarya</taxon>
        <taxon>Ascomycota</taxon>
        <taxon>Pezizomycotina</taxon>
        <taxon>Eurotiomycetes</taxon>
        <taxon>Eurotiomycetidae</taxon>
        <taxon>Eurotiales</taxon>
        <taxon>Aspergillaceae</taxon>
        <taxon>Penicillium</taxon>
    </lineage>
</organism>
<evidence type="ECO:0000256" key="3">
    <source>
        <dbReference type="SAM" id="MobiDB-lite"/>
    </source>
</evidence>
<gene>
    <name evidence="5" type="ORF">PENDEC_c003G06798</name>
</gene>
<name>A0A1V6PK08_PENDC</name>
<dbReference type="PANTHER" id="PTHR45929">
    <property type="entry name" value="JAK PATHWAY SIGNAL TRANSDUCTION ADAPTOR MOLECULE"/>
    <property type="match status" value="1"/>
</dbReference>
<dbReference type="Gene3D" id="2.30.30.40">
    <property type="entry name" value="SH3 Domains"/>
    <property type="match status" value="1"/>
</dbReference>
<dbReference type="STRING" id="69771.A0A1V6PK08"/>
<dbReference type="InterPro" id="IPR050670">
    <property type="entry name" value="STAM"/>
</dbReference>
<feature type="compositionally biased region" description="Polar residues" evidence="3">
    <location>
        <begin position="261"/>
        <end position="280"/>
    </location>
</feature>
<dbReference type="Proteomes" id="UP000191522">
    <property type="component" value="Unassembled WGS sequence"/>
</dbReference>
<evidence type="ECO:0000256" key="1">
    <source>
        <dbReference type="ARBA" id="ARBA00022443"/>
    </source>
</evidence>
<feature type="region of interest" description="Disordered" evidence="3">
    <location>
        <begin position="105"/>
        <end position="153"/>
    </location>
</feature>
<keyword evidence="6" id="KW-1185">Reference proteome</keyword>
<dbReference type="SUPFAM" id="SSF50044">
    <property type="entry name" value="SH3-domain"/>
    <property type="match status" value="1"/>
</dbReference>
<dbReference type="Pfam" id="PF00018">
    <property type="entry name" value="SH3_1"/>
    <property type="match status" value="1"/>
</dbReference>
<dbReference type="SMART" id="SM00326">
    <property type="entry name" value="SH3"/>
    <property type="match status" value="1"/>
</dbReference>
<dbReference type="InterPro" id="IPR001452">
    <property type="entry name" value="SH3_domain"/>
</dbReference>